<dbReference type="Gene3D" id="3.30.200.20">
    <property type="entry name" value="Phosphorylase Kinase, domain 1"/>
    <property type="match status" value="1"/>
</dbReference>
<evidence type="ECO:0000256" key="2">
    <source>
        <dbReference type="ARBA" id="ARBA00022840"/>
    </source>
</evidence>
<comment type="caution">
    <text evidence="4">The sequence shown here is derived from an EMBL/GenBank/DDBJ whole genome shotgun (WGS) entry which is preliminary data.</text>
</comment>
<dbReference type="InterPro" id="IPR001245">
    <property type="entry name" value="Ser-Thr/Tyr_kinase_cat_dom"/>
</dbReference>
<dbReference type="EMBL" id="JBGMDY010000004">
    <property type="protein sequence ID" value="KAL2337832.1"/>
    <property type="molecule type" value="Genomic_DNA"/>
</dbReference>
<evidence type="ECO:0000256" key="1">
    <source>
        <dbReference type="ARBA" id="ARBA00022741"/>
    </source>
</evidence>
<dbReference type="PANTHER" id="PTHR27005">
    <property type="entry name" value="WALL-ASSOCIATED RECEPTOR KINASE-LIKE 21"/>
    <property type="match status" value="1"/>
</dbReference>
<accession>A0ABD1MQN5</accession>
<dbReference type="Proteomes" id="UP001603857">
    <property type="component" value="Unassembled WGS sequence"/>
</dbReference>
<protein>
    <recommendedName>
        <fullName evidence="3">Protein kinase domain-containing protein</fullName>
    </recommendedName>
</protein>
<evidence type="ECO:0000313" key="4">
    <source>
        <dbReference type="EMBL" id="KAL2337832.1"/>
    </source>
</evidence>
<dbReference type="InterPro" id="IPR000719">
    <property type="entry name" value="Prot_kinase_dom"/>
</dbReference>
<dbReference type="PANTHER" id="PTHR27005:SF190">
    <property type="entry name" value="OS05G0318100 PROTEIN"/>
    <property type="match status" value="1"/>
</dbReference>
<keyword evidence="5" id="KW-1185">Reference proteome</keyword>
<proteinExistence type="predicted"/>
<evidence type="ECO:0000259" key="3">
    <source>
        <dbReference type="PROSITE" id="PS50011"/>
    </source>
</evidence>
<dbReference type="Pfam" id="PF07714">
    <property type="entry name" value="PK_Tyr_Ser-Thr"/>
    <property type="match status" value="1"/>
</dbReference>
<reference evidence="4 5" key="1">
    <citation type="submission" date="2024-08" db="EMBL/GenBank/DDBJ databases">
        <title>Insights into the chromosomal genome structure of Flemingia macrophylla.</title>
        <authorList>
            <person name="Ding Y."/>
            <person name="Zhao Y."/>
            <person name="Bi W."/>
            <person name="Wu M."/>
            <person name="Zhao G."/>
            <person name="Gong Y."/>
            <person name="Li W."/>
            <person name="Zhang P."/>
        </authorList>
    </citation>
    <scope>NUCLEOTIDE SEQUENCE [LARGE SCALE GENOMIC DNA]</scope>
    <source>
        <strain evidence="4">DYQJB</strain>
        <tissue evidence="4">Leaf</tissue>
    </source>
</reference>
<sequence length="127" mass="14070">MESSGSCRAAKLFSGREIKKATNDFSSNRLHGMGGYDEVYKGTLQDGTVVAVKCAKLGNPKGIDQVLNEVHIYCQVNHRNLVGLLGCCVELDQPILVYEFIENGTLLDHLQDQMPKGCAFLTWTHRL</sequence>
<dbReference type="InterPro" id="IPR011009">
    <property type="entry name" value="Kinase-like_dom_sf"/>
</dbReference>
<dbReference type="GO" id="GO:0005524">
    <property type="term" value="F:ATP binding"/>
    <property type="evidence" value="ECO:0007669"/>
    <property type="project" value="UniProtKB-KW"/>
</dbReference>
<organism evidence="4 5">
    <name type="scientific">Flemingia macrophylla</name>
    <dbReference type="NCBI Taxonomy" id="520843"/>
    <lineage>
        <taxon>Eukaryota</taxon>
        <taxon>Viridiplantae</taxon>
        <taxon>Streptophyta</taxon>
        <taxon>Embryophyta</taxon>
        <taxon>Tracheophyta</taxon>
        <taxon>Spermatophyta</taxon>
        <taxon>Magnoliopsida</taxon>
        <taxon>eudicotyledons</taxon>
        <taxon>Gunneridae</taxon>
        <taxon>Pentapetalae</taxon>
        <taxon>rosids</taxon>
        <taxon>fabids</taxon>
        <taxon>Fabales</taxon>
        <taxon>Fabaceae</taxon>
        <taxon>Papilionoideae</taxon>
        <taxon>50 kb inversion clade</taxon>
        <taxon>NPAAA clade</taxon>
        <taxon>indigoferoid/millettioid clade</taxon>
        <taxon>Phaseoleae</taxon>
        <taxon>Flemingia</taxon>
    </lineage>
</organism>
<dbReference type="SUPFAM" id="SSF56112">
    <property type="entry name" value="Protein kinase-like (PK-like)"/>
    <property type="match status" value="1"/>
</dbReference>
<evidence type="ECO:0000313" key="5">
    <source>
        <dbReference type="Proteomes" id="UP001603857"/>
    </source>
</evidence>
<dbReference type="InterPro" id="IPR045274">
    <property type="entry name" value="WAK-like"/>
</dbReference>
<feature type="domain" description="Protein kinase" evidence="3">
    <location>
        <begin position="25"/>
        <end position="127"/>
    </location>
</feature>
<dbReference type="PROSITE" id="PS50011">
    <property type="entry name" value="PROTEIN_KINASE_DOM"/>
    <property type="match status" value="1"/>
</dbReference>
<keyword evidence="2" id="KW-0067">ATP-binding</keyword>
<name>A0ABD1MQN5_9FABA</name>
<gene>
    <name evidence="4" type="ORF">Fmac_012278</name>
</gene>
<keyword evidence="1" id="KW-0547">Nucleotide-binding</keyword>
<dbReference type="AlphaFoldDB" id="A0ABD1MQN5"/>